<feature type="coiled-coil region" evidence="2">
    <location>
        <begin position="121"/>
        <end position="186"/>
    </location>
</feature>
<feature type="region of interest" description="Disordered" evidence="3">
    <location>
        <begin position="338"/>
        <end position="381"/>
    </location>
</feature>
<organism evidence="5 6">
    <name type="scientific">Arabis nemorensis</name>
    <dbReference type="NCBI Taxonomy" id="586526"/>
    <lineage>
        <taxon>Eukaryota</taxon>
        <taxon>Viridiplantae</taxon>
        <taxon>Streptophyta</taxon>
        <taxon>Embryophyta</taxon>
        <taxon>Tracheophyta</taxon>
        <taxon>Spermatophyta</taxon>
        <taxon>Magnoliopsida</taxon>
        <taxon>eudicotyledons</taxon>
        <taxon>Gunneridae</taxon>
        <taxon>Pentapetalae</taxon>
        <taxon>rosids</taxon>
        <taxon>malvids</taxon>
        <taxon>Brassicales</taxon>
        <taxon>Brassicaceae</taxon>
        <taxon>Arabideae</taxon>
        <taxon>Arabis</taxon>
    </lineage>
</organism>
<feature type="domain" description="CCHC-type" evidence="4">
    <location>
        <begin position="265"/>
        <end position="278"/>
    </location>
</feature>
<dbReference type="GO" id="GO:0008270">
    <property type="term" value="F:zinc ion binding"/>
    <property type="evidence" value="ECO:0007669"/>
    <property type="project" value="UniProtKB-KW"/>
</dbReference>
<dbReference type="GO" id="GO:0003676">
    <property type="term" value="F:nucleic acid binding"/>
    <property type="evidence" value="ECO:0007669"/>
    <property type="project" value="InterPro"/>
</dbReference>
<keyword evidence="1" id="KW-0862">Zinc</keyword>
<protein>
    <recommendedName>
        <fullName evidence="4">CCHC-type domain-containing protein</fullName>
    </recommendedName>
</protein>
<gene>
    <name evidence="5" type="ORF">ANE_LOCUS21665</name>
</gene>
<dbReference type="OrthoDB" id="1113820at2759"/>
<dbReference type="InterPro" id="IPR001878">
    <property type="entry name" value="Znf_CCHC"/>
</dbReference>
<evidence type="ECO:0000256" key="2">
    <source>
        <dbReference type="SAM" id="Coils"/>
    </source>
</evidence>
<evidence type="ECO:0000313" key="6">
    <source>
        <dbReference type="Proteomes" id="UP000489600"/>
    </source>
</evidence>
<sequence>MELESVASDGKKMKNLMLTSCEKKEHKSEGEDPMSLLVRRFDRALRKVEQGQGQRRFMLAEEDFEEDSEDEEVVNNFVSCVGIIEVEDGNSGSEYDGDHEDELVESYKEVRETLIILGHENLALITEKQRLEALVETLQTELQAERILSQESVLLLKEKLNLAVKAVNLEKELRAEKKISTELQSQLDLQYKKIRMFAGTRQLDKFLSYGRTEGVHRGLGYTGRDVSESKDIKFVATSVPSHPIRRTEGTVVQRTGVITAHKTGCYFCGRHGHIRAFCYKYWERIRRLRYEGKFNWKGYRNQIWVRKSDLRSSTARRVSDNPSGVGFQLHDRVVHMENEQEQPVARSREQQTGTEGQTGSEEQSVTEEESNTEQNIELHVPRNHSASDLISDVNEGRKTKGAKKDYRRAEYVLRAVCYINFCVPLPHKNVLQCSEEFSNFPPDLCHWFKMIDLIGKKAKAEILLCLSRLHQVLKQMLVRHKAKKGEIEDATVVLVTCSWREVLQAVVRAD</sequence>
<dbReference type="AlphaFoldDB" id="A0A565CCE2"/>
<dbReference type="Proteomes" id="UP000489600">
    <property type="component" value="Unassembled WGS sequence"/>
</dbReference>
<evidence type="ECO:0000313" key="5">
    <source>
        <dbReference type="EMBL" id="VVB11221.1"/>
    </source>
</evidence>
<keyword evidence="6" id="KW-1185">Reference proteome</keyword>
<dbReference type="PROSITE" id="PS50158">
    <property type="entry name" value="ZF_CCHC"/>
    <property type="match status" value="1"/>
</dbReference>
<dbReference type="EMBL" id="CABITT030000007">
    <property type="protein sequence ID" value="VVB11221.1"/>
    <property type="molecule type" value="Genomic_DNA"/>
</dbReference>
<evidence type="ECO:0000259" key="4">
    <source>
        <dbReference type="PROSITE" id="PS50158"/>
    </source>
</evidence>
<keyword evidence="1" id="KW-0863">Zinc-finger</keyword>
<keyword evidence="2" id="KW-0175">Coiled coil</keyword>
<name>A0A565CCE2_9BRAS</name>
<reference evidence="5" key="1">
    <citation type="submission" date="2019-07" db="EMBL/GenBank/DDBJ databases">
        <authorList>
            <person name="Dittberner H."/>
        </authorList>
    </citation>
    <scope>NUCLEOTIDE SEQUENCE [LARGE SCALE GENOMIC DNA]</scope>
</reference>
<evidence type="ECO:0000256" key="3">
    <source>
        <dbReference type="SAM" id="MobiDB-lite"/>
    </source>
</evidence>
<accession>A0A565CCE2</accession>
<proteinExistence type="predicted"/>
<comment type="caution">
    <text evidence="5">The sequence shown here is derived from an EMBL/GenBank/DDBJ whole genome shotgun (WGS) entry which is preliminary data.</text>
</comment>
<keyword evidence="1" id="KW-0479">Metal-binding</keyword>
<evidence type="ECO:0000256" key="1">
    <source>
        <dbReference type="PROSITE-ProRule" id="PRU00047"/>
    </source>
</evidence>
<feature type="compositionally biased region" description="Polar residues" evidence="3">
    <location>
        <begin position="350"/>
        <end position="363"/>
    </location>
</feature>